<dbReference type="Pfam" id="PF18962">
    <property type="entry name" value="Por_Secre_tail"/>
    <property type="match status" value="1"/>
</dbReference>
<dbReference type="InterPro" id="IPR026444">
    <property type="entry name" value="Secre_tail"/>
</dbReference>
<dbReference type="EMBL" id="JACIFF010000004">
    <property type="protein sequence ID" value="MBB4079310.1"/>
    <property type="molecule type" value="Genomic_DNA"/>
</dbReference>
<dbReference type="RefSeq" id="WP_183495559.1">
    <property type="nucleotide sequence ID" value="NZ_JACIFF010000004.1"/>
</dbReference>
<dbReference type="GO" id="GO:0016020">
    <property type="term" value="C:membrane"/>
    <property type="evidence" value="ECO:0007669"/>
    <property type="project" value="InterPro"/>
</dbReference>
<dbReference type="Proteomes" id="UP000576209">
    <property type="component" value="Unassembled WGS sequence"/>
</dbReference>
<dbReference type="GO" id="GO:0005509">
    <property type="term" value="F:calcium ion binding"/>
    <property type="evidence" value="ECO:0007669"/>
    <property type="project" value="InterPro"/>
</dbReference>
<dbReference type="Gene3D" id="2.60.120.260">
    <property type="entry name" value="Galactose-binding domain-like"/>
    <property type="match status" value="2"/>
</dbReference>
<gene>
    <name evidence="2" type="ORF">GGR28_001930</name>
</gene>
<dbReference type="AlphaFoldDB" id="A0A840E2I6"/>
<dbReference type="InterPro" id="IPR015919">
    <property type="entry name" value="Cadherin-like_sf"/>
</dbReference>
<proteinExistence type="predicted"/>
<dbReference type="SMART" id="SM00736">
    <property type="entry name" value="CADG"/>
    <property type="match status" value="1"/>
</dbReference>
<dbReference type="SUPFAM" id="SSF49313">
    <property type="entry name" value="Cadherin-like"/>
    <property type="match status" value="1"/>
</dbReference>
<dbReference type="Pfam" id="PF05345">
    <property type="entry name" value="He_PIG"/>
    <property type="match status" value="1"/>
</dbReference>
<dbReference type="InterPro" id="IPR013783">
    <property type="entry name" value="Ig-like_fold"/>
</dbReference>
<name>A0A840E2I6_9BACT</name>
<accession>A0A840E2I6</accession>
<evidence type="ECO:0000313" key="2">
    <source>
        <dbReference type="EMBL" id="MBB4079310.1"/>
    </source>
</evidence>
<evidence type="ECO:0000313" key="3">
    <source>
        <dbReference type="Proteomes" id="UP000576209"/>
    </source>
</evidence>
<protein>
    <recommendedName>
        <fullName evidence="1">Dystroglycan-type cadherin-like domain-containing protein</fullName>
    </recommendedName>
</protein>
<evidence type="ECO:0000259" key="1">
    <source>
        <dbReference type="SMART" id="SM00736"/>
    </source>
</evidence>
<feature type="domain" description="Dystroglycan-type cadherin-like" evidence="1">
    <location>
        <begin position="390"/>
        <end position="490"/>
    </location>
</feature>
<comment type="caution">
    <text evidence="2">The sequence shown here is derived from an EMBL/GenBank/DDBJ whole genome shotgun (WGS) entry which is preliminary data.</text>
</comment>
<dbReference type="NCBIfam" id="TIGR04183">
    <property type="entry name" value="Por_Secre_tail"/>
    <property type="match status" value="1"/>
</dbReference>
<dbReference type="Gene3D" id="2.60.40.10">
    <property type="entry name" value="Immunoglobulins"/>
    <property type="match status" value="2"/>
</dbReference>
<organism evidence="2 3">
    <name type="scientific">Neolewinella aquimaris</name>
    <dbReference type="NCBI Taxonomy" id="1835722"/>
    <lineage>
        <taxon>Bacteria</taxon>
        <taxon>Pseudomonadati</taxon>
        <taxon>Bacteroidota</taxon>
        <taxon>Saprospiria</taxon>
        <taxon>Saprospirales</taxon>
        <taxon>Lewinellaceae</taxon>
        <taxon>Neolewinella</taxon>
    </lineage>
</organism>
<reference evidence="2 3" key="1">
    <citation type="submission" date="2020-08" db="EMBL/GenBank/DDBJ databases">
        <title>Genomic Encyclopedia of Type Strains, Phase IV (KMG-IV): sequencing the most valuable type-strain genomes for metagenomic binning, comparative biology and taxonomic classification.</title>
        <authorList>
            <person name="Goeker M."/>
        </authorList>
    </citation>
    <scope>NUCLEOTIDE SEQUENCE [LARGE SCALE GENOMIC DNA]</scope>
    <source>
        <strain evidence="2 3">DSM 105137</strain>
    </source>
</reference>
<dbReference type="InterPro" id="IPR006644">
    <property type="entry name" value="Cadg"/>
</dbReference>
<sequence length="930" mass="99785">MHSNFTPTRPLAGIPLHGMFGLLVLLLWATVLPATALPAPESAAGAVVRIENMTKLPGSSRGFPANDYFTFHRSDRVQNSKGQVLKYGNKATMRIHNDGGATLVITRLTTTNTSNFRITGVSIPSSGLQIAPKAYRDVTVEFLTTGGETRRLITESLVLSSNADNSSSTKVTFRGAYMTHVEGGSEINVQQVFDAFGFKTQMGLDNSGNPQVRPSSNYPSASSVNEGKHGDLILSELFVQANPNKPVHMMQLAAFHGPGTAPTELRDEASARIVAEMKYYHGDQYHQTLLPKLTNSSTAQAGDYTNRIDQPFQILVAGHRTTGGTYDNTKKSEILAVRVYKVKDRSGRIVPFEYIMIQDYVEQGCGAGSANCDWNDNVSYITNVRPLAVPTSKSIAALTVSPGETKVYPVAGSFNQGYPGNTLSYTARISGGGALPSWISIDKTRGTVTVKAPSSAGGQKYSIQVTATGDNNLTTTATFSLSIGGTPTTPPPPPPPPAAGNAYWLEAECAQVGSKWTKESSSSASGNSYVVVKSGNSFSAPPADDAANRVRFVVTDAAAGSYRLFARIDARTGNDDSFWVRVNSGAWYKWFGGMEQGVGFVWNQLPGNALALKEGTNTIDFAFREDGTRLDKVYLTGDGSTPSGLGSSATNCNPVEDATSFWLEAECGSAGSGWKTLSSSATSSGKYVVFTGDRRIAQPTSNEPAQQVTYTVNLSQSGTYHLFMRLNAPDPGRNSLWVRIDNGNWVKFWEEIGGAQLLTSGFQWRKVNNDGNDISFNLSAGSHTIRVANREPGTMVDKLHLTRSKVLPTGMGSTASNCSSSSYAVVAQSTASSETSDRLQASPAVSAPSTVNLFPNPTTALLNLSLESEYEGRVLVIVTDMTGRRIRERSYDKDGQLLGVGLEVADLPSGLYHLRVIEGTLHTVKPFVKQ</sequence>
<keyword evidence="3" id="KW-1185">Reference proteome</keyword>